<feature type="transmembrane region" description="Helical" evidence="7">
    <location>
        <begin position="95"/>
        <end position="119"/>
    </location>
</feature>
<keyword evidence="6 7" id="KW-0472">Membrane</keyword>
<evidence type="ECO:0000256" key="5">
    <source>
        <dbReference type="ARBA" id="ARBA00023065"/>
    </source>
</evidence>
<dbReference type="Proteomes" id="UP000215563">
    <property type="component" value="Unassembled WGS sequence"/>
</dbReference>
<feature type="transmembrane region" description="Helical" evidence="7">
    <location>
        <begin position="63"/>
        <end position="83"/>
    </location>
</feature>
<evidence type="ECO:0000256" key="6">
    <source>
        <dbReference type="ARBA" id="ARBA00023136"/>
    </source>
</evidence>
<keyword evidence="4 7" id="KW-1133">Transmembrane helix</keyword>
<organism evidence="9 10">
    <name type="scientific">Amycolatopsis alba DSM 44262</name>
    <dbReference type="NCBI Taxonomy" id="1125972"/>
    <lineage>
        <taxon>Bacteria</taxon>
        <taxon>Bacillati</taxon>
        <taxon>Actinomycetota</taxon>
        <taxon>Actinomycetes</taxon>
        <taxon>Pseudonocardiales</taxon>
        <taxon>Pseudonocardiaceae</taxon>
        <taxon>Amycolatopsis</taxon>
    </lineage>
</organism>
<dbReference type="InterPro" id="IPR050794">
    <property type="entry name" value="CPA2_transporter"/>
</dbReference>
<proteinExistence type="predicted"/>
<dbReference type="RefSeq" id="WP_249027330.1">
    <property type="nucleotide sequence ID" value="NZ_NMQU01000021.1"/>
</dbReference>
<dbReference type="Pfam" id="PF00999">
    <property type="entry name" value="Na_H_Exchanger"/>
    <property type="match status" value="1"/>
</dbReference>
<keyword evidence="10" id="KW-1185">Reference proteome</keyword>
<evidence type="ECO:0000313" key="10">
    <source>
        <dbReference type="Proteomes" id="UP000215563"/>
    </source>
</evidence>
<dbReference type="Gene3D" id="1.20.1530.20">
    <property type="match status" value="1"/>
</dbReference>
<sequence>MHVVAALAAILALAWLGRVTAKALRQPEVIGEIVAGLFAGPVVVALFGDGTLGDLLPQRVLDLLKLIAEAGLALFLIGVAHKLRLGDRRPGRKASGWLAVCAFVPPLLTGGLLVAWIVAQDDPVVRGHAPFPAFLLMVAVAMSITAVPVLARILADHGLLDSLIGRLAMVSAILIDVAGWLLLSVAVGLASGSLAGLLRSTAVLVAGVLGALALRRVLRTPAA</sequence>
<evidence type="ECO:0000259" key="8">
    <source>
        <dbReference type="Pfam" id="PF00999"/>
    </source>
</evidence>
<dbReference type="EMBL" id="NMQU01000021">
    <property type="protein sequence ID" value="OXM53091.1"/>
    <property type="molecule type" value="Genomic_DNA"/>
</dbReference>
<evidence type="ECO:0000256" key="7">
    <source>
        <dbReference type="SAM" id="Phobius"/>
    </source>
</evidence>
<name>A0A229S2V2_AMYAL</name>
<evidence type="ECO:0000256" key="1">
    <source>
        <dbReference type="ARBA" id="ARBA00004141"/>
    </source>
</evidence>
<dbReference type="GO" id="GO:0015297">
    <property type="term" value="F:antiporter activity"/>
    <property type="evidence" value="ECO:0007669"/>
    <property type="project" value="InterPro"/>
</dbReference>
<comment type="subcellular location">
    <subcellularLocation>
        <location evidence="1">Membrane</location>
        <topology evidence="1">Multi-pass membrane protein</topology>
    </subcellularLocation>
</comment>
<feature type="transmembrane region" description="Helical" evidence="7">
    <location>
        <begin position="196"/>
        <end position="214"/>
    </location>
</feature>
<dbReference type="AlphaFoldDB" id="A0A229S2V2"/>
<evidence type="ECO:0000313" key="9">
    <source>
        <dbReference type="EMBL" id="OXM53091.1"/>
    </source>
</evidence>
<feature type="transmembrane region" description="Helical" evidence="7">
    <location>
        <begin position="167"/>
        <end position="190"/>
    </location>
</feature>
<keyword evidence="3 7" id="KW-0812">Transmembrane</keyword>
<protein>
    <recommendedName>
        <fullName evidence="8">Cation/H+ exchanger transmembrane domain-containing protein</fullName>
    </recommendedName>
</protein>
<dbReference type="GO" id="GO:0016020">
    <property type="term" value="C:membrane"/>
    <property type="evidence" value="ECO:0007669"/>
    <property type="project" value="UniProtKB-SubCell"/>
</dbReference>
<dbReference type="PANTHER" id="PTHR32468:SF0">
    <property type="entry name" value="K(+)_H(+) ANTIPORTER 1"/>
    <property type="match status" value="1"/>
</dbReference>
<dbReference type="PANTHER" id="PTHR32468">
    <property type="entry name" value="CATION/H + ANTIPORTER"/>
    <property type="match status" value="1"/>
</dbReference>
<comment type="caution">
    <text evidence="9">The sequence shown here is derived from an EMBL/GenBank/DDBJ whole genome shotgun (WGS) entry which is preliminary data.</text>
</comment>
<dbReference type="GO" id="GO:0006885">
    <property type="term" value="P:regulation of pH"/>
    <property type="evidence" value="ECO:0007669"/>
    <property type="project" value="TreeGrafter"/>
</dbReference>
<dbReference type="GO" id="GO:0012505">
    <property type="term" value="C:endomembrane system"/>
    <property type="evidence" value="ECO:0007669"/>
    <property type="project" value="TreeGrafter"/>
</dbReference>
<evidence type="ECO:0000256" key="3">
    <source>
        <dbReference type="ARBA" id="ARBA00022692"/>
    </source>
</evidence>
<feature type="domain" description="Cation/H+ exchanger transmembrane" evidence="8">
    <location>
        <begin position="11"/>
        <end position="216"/>
    </location>
</feature>
<accession>A0A229S2V2</accession>
<dbReference type="GO" id="GO:1902600">
    <property type="term" value="P:proton transmembrane transport"/>
    <property type="evidence" value="ECO:0007669"/>
    <property type="project" value="InterPro"/>
</dbReference>
<feature type="transmembrane region" description="Helical" evidence="7">
    <location>
        <begin position="131"/>
        <end position="155"/>
    </location>
</feature>
<evidence type="ECO:0000256" key="2">
    <source>
        <dbReference type="ARBA" id="ARBA00022448"/>
    </source>
</evidence>
<dbReference type="InterPro" id="IPR006153">
    <property type="entry name" value="Cation/H_exchanger_TM"/>
</dbReference>
<evidence type="ECO:0000256" key="4">
    <source>
        <dbReference type="ARBA" id="ARBA00022989"/>
    </source>
</evidence>
<reference evidence="9 10" key="1">
    <citation type="submission" date="2017-07" db="EMBL/GenBank/DDBJ databases">
        <title>Amycolatopsis alba DSM 44262 Genome sequencing and assembly.</title>
        <authorList>
            <person name="Kaur N."/>
            <person name="Mayilraj S."/>
        </authorList>
    </citation>
    <scope>NUCLEOTIDE SEQUENCE [LARGE SCALE GENOMIC DNA]</scope>
    <source>
        <strain evidence="9 10">DSM 44262</strain>
    </source>
</reference>
<keyword evidence="2" id="KW-0813">Transport</keyword>
<feature type="non-terminal residue" evidence="9">
    <location>
        <position position="223"/>
    </location>
</feature>
<gene>
    <name evidence="9" type="ORF">CFP75_07815</name>
</gene>
<keyword evidence="5" id="KW-0406">Ion transport</keyword>
<dbReference type="InterPro" id="IPR038770">
    <property type="entry name" value="Na+/solute_symporter_sf"/>
</dbReference>